<protein>
    <submittedName>
        <fullName evidence="3">N-acetyltransferase</fullName>
    </submittedName>
</protein>
<dbReference type="InterPro" id="IPR000182">
    <property type="entry name" value="GNAT_dom"/>
</dbReference>
<proteinExistence type="predicted"/>
<dbReference type="Gene3D" id="3.40.630.30">
    <property type="match status" value="1"/>
</dbReference>
<name>A0A6A0B6K9_9LACT</name>
<comment type="caution">
    <text evidence="3">The sequence shown here is derived from an EMBL/GenBank/DDBJ whole genome shotgun (WGS) entry which is preliminary data.</text>
</comment>
<sequence length="96" mass="10868">MADYSFQDQGDQIVLIDEKTQQQAGEIAFMEAEDTLIVVHTGVNPDHRGQGLAEQLVFQVVEKARREGKKIFPICPFARKEFDQKAEYGDVLRADV</sequence>
<dbReference type="Pfam" id="PF14542">
    <property type="entry name" value="Acetyltransf_CG"/>
    <property type="match status" value="1"/>
</dbReference>
<reference evidence="3 4" key="1">
    <citation type="submission" date="2020-02" db="EMBL/GenBank/DDBJ databases">
        <title>Draft genome sequence of Lactococcus sp. Hs20B0-1.</title>
        <authorList>
            <person name="Noda S."/>
            <person name="Yuki M."/>
            <person name="Ohkuma M."/>
        </authorList>
    </citation>
    <scope>NUCLEOTIDE SEQUENCE [LARGE SCALE GENOMIC DNA]</scope>
    <source>
        <strain evidence="3 4">Hs20B0-1</strain>
    </source>
</reference>
<dbReference type="CDD" id="cd04301">
    <property type="entry name" value="NAT_SF"/>
    <property type="match status" value="1"/>
</dbReference>
<feature type="domain" description="N-acetyltransferase" evidence="1">
    <location>
        <begin position="1"/>
        <end position="96"/>
    </location>
</feature>
<keyword evidence="3" id="KW-0808">Transferase</keyword>
<dbReference type="RefSeq" id="WP_267130154.1">
    <property type="nucleotide sequence ID" value="NZ_BLLH01000007.1"/>
</dbReference>
<evidence type="ECO:0000259" key="2">
    <source>
        <dbReference type="PROSITE" id="PS51729"/>
    </source>
</evidence>
<evidence type="ECO:0000313" key="3">
    <source>
        <dbReference type="EMBL" id="GFH40902.1"/>
    </source>
</evidence>
<organism evidence="3 4">
    <name type="scientific">Pseudolactococcus insecticola</name>
    <dbReference type="NCBI Taxonomy" id="2709158"/>
    <lineage>
        <taxon>Bacteria</taxon>
        <taxon>Bacillati</taxon>
        <taxon>Bacillota</taxon>
        <taxon>Bacilli</taxon>
        <taxon>Lactobacillales</taxon>
        <taxon>Streptococcaceae</taxon>
        <taxon>Pseudolactococcus</taxon>
    </lineage>
</organism>
<evidence type="ECO:0000313" key="4">
    <source>
        <dbReference type="Proteomes" id="UP000475928"/>
    </source>
</evidence>
<dbReference type="PROSITE" id="PS51729">
    <property type="entry name" value="GNAT_YJDJ"/>
    <property type="match status" value="1"/>
</dbReference>
<keyword evidence="4" id="KW-1185">Reference proteome</keyword>
<dbReference type="PROSITE" id="PS51186">
    <property type="entry name" value="GNAT"/>
    <property type="match status" value="1"/>
</dbReference>
<dbReference type="InterPro" id="IPR031165">
    <property type="entry name" value="GNAT_YJDJ"/>
</dbReference>
<gene>
    <name evidence="3" type="ORF">Hs20B_13000</name>
</gene>
<accession>A0A6A0B6K9</accession>
<dbReference type="AlphaFoldDB" id="A0A6A0B6K9"/>
<evidence type="ECO:0000259" key="1">
    <source>
        <dbReference type="PROSITE" id="PS51186"/>
    </source>
</evidence>
<dbReference type="InterPro" id="IPR016181">
    <property type="entry name" value="Acyl_CoA_acyltransferase"/>
</dbReference>
<dbReference type="Proteomes" id="UP000475928">
    <property type="component" value="Unassembled WGS sequence"/>
</dbReference>
<dbReference type="SUPFAM" id="SSF55729">
    <property type="entry name" value="Acyl-CoA N-acyltransferases (Nat)"/>
    <property type="match status" value="1"/>
</dbReference>
<dbReference type="GO" id="GO:0016747">
    <property type="term" value="F:acyltransferase activity, transferring groups other than amino-acyl groups"/>
    <property type="evidence" value="ECO:0007669"/>
    <property type="project" value="InterPro"/>
</dbReference>
<feature type="domain" description="N-acetyltransferase" evidence="2">
    <location>
        <begin position="5"/>
        <end position="93"/>
    </location>
</feature>
<dbReference type="EMBL" id="BLLH01000007">
    <property type="protein sequence ID" value="GFH40902.1"/>
    <property type="molecule type" value="Genomic_DNA"/>
</dbReference>